<protein>
    <recommendedName>
        <fullName evidence="4">C1q domain-containing protein</fullName>
    </recommendedName>
</protein>
<evidence type="ECO:0000313" key="6">
    <source>
        <dbReference type="Proteomes" id="UP000596742"/>
    </source>
</evidence>
<comment type="caution">
    <text evidence="5">The sequence shown here is derived from an EMBL/GenBank/DDBJ whole genome shotgun (WGS) entry which is preliminary data.</text>
</comment>
<dbReference type="PRINTS" id="PR00007">
    <property type="entry name" value="COMPLEMNTC1Q"/>
</dbReference>
<dbReference type="InterPro" id="IPR008983">
    <property type="entry name" value="Tumour_necrosis_fac-like_dom"/>
</dbReference>
<proteinExistence type="predicted"/>
<keyword evidence="6" id="KW-1185">Reference proteome</keyword>
<dbReference type="AlphaFoldDB" id="A0A8B6BSS9"/>
<dbReference type="SMART" id="SM00110">
    <property type="entry name" value="C1Q"/>
    <property type="match status" value="1"/>
</dbReference>
<feature type="domain" description="C1q" evidence="4">
    <location>
        <begin position="119"/>
        <end position="249"/>
    </location>
</feature>
<dbReference type="PROSITE" id="PS50871">
    <property type="entry name" value="C1Q"/>
    <property type="match status" value="1"/>
</dbReference>
<dbReference type="Proteomes" id="UP000596742">
    <property type="component" value="Unassembled WGS sequence"/>
</dbReference>
<gene>
    <name evidence="5" type="ORF">MGAL_10B036682</name>
</gene>
<keyword evidence="3" id="KW-0732">Signal</keyword>
<dbReference type="EMBL" id="UYJE01000595">
    <property type="protein sequence ID" value="VDH94464.1"/>
    <property type="molecule type" value="Genomic_DNA"/>
</dbReference>
<dbReference type="SUPFAM" id="SSF49842">
    <property type="entry name" value="TNF-like"/>
    <property type="match status" value="1"/>
</dbReference>
<dbReference type="PANTHER" id="PTHR22923:SF116">
    <property type="entry name" value="C1Q DOMAIN-CONTAINING PROTEIN"/>
    <property type="match status" value="1"/>
</dbReference>
<evidence type="ECO:0000259" key="4">
    <source>
        <dbReference type="PROSITE" id="PS50871"/>
    </source>
</evidence>
<evidence type="ECO:0000256" key="2">
    <source>
        <dbReference type="ARBA" id="ARBA00022525"/>
    </source>
</evidence>
<reference evidence="5" key="1">
    <citation type="submission" date="2018-11" db="EMBL/GenBank/DDBJ databases">
        <authorList>
            <person name="Alioto T."/>
            <person name="Alioto T."/>
        </authorList>
    </citation>
    <scope>NUCLEOTIDE SEQUENCE</scope>
</reference>
<dbReference type="GO" id="GO:0005576">
    <property type="term" value="C:extracellular region"/>
    <property type="evidence" value="ECO:0007669"/>
    <property type="project" value="UniProtKB-SubCell"/>
</dbReference>
<evidence type="ECO:0000313" key="5">
    <source>
        <dbReference type="EMBL" id="VDH94464.1"/>
    </source>
</evidence>
<evidence type="ECO:0000256" key="1">
    <source>
        <dbReference type="ARBA" id="ARBA00004613"/>
    </source>
</evidence>
<dbReference type="Pfam" id="PF00386">
    <property type="entry name" value="C1q"/>
    <property type="match status" value="1"/>
</dbReference>
<dbReference type="Gene3D" id="2.60.120.40">
    <property type="match status" value="1"/>
</dbReference>
<dbReference type="PANTHER" id="PTHR22923">
    <property type="entry name" value="CEREBELLIN-RELATED"/>
    <property type="match status" value="1"/>
</dbReference>
<dbReference type="InterPro" id="IPR050822">
    <property type="entry name" value="Cerebellin_Synaptic_Org"/>
</dbReference>
<dbReference type="InterPro" id="IPR001073">
    <property type="entry name" value="C1q_dom"/>
</dbReference>
<keyword evidence="2" id="KW-0964">Secreted</keyword>
<evidence type="ECO:0000256" key="3">
    <source>
        <dbReference type="ARBA" id="ARBA00022729"/>
    </source>
</evidence>
<sequence>MLYNITFEILPLVGLFFSTEERLKMLSFCIVLLLVASVDCSLSKLNGRIPAINGKGVPLTVDFDVSEFNKNLETIVKEDLVAEINDKFSSYINESRTTELVENVCKREIALLKEDRMQEIKNKPTFFAFLKSNTIFSGDDVFKFDEVTTNIGQNYNPSTGVFTAPKEGVYQMSCVMVASGSNHVHYWLYRNEERFSYGYTSATANANSNTQNWILELKKGDRVFIQHRGSLIETVHGTRHSYFSGHLLF</sequence>
<accession>A0A8B6BSS9</accession>
<comment type="subcellular location">
    <subcellularLocation>
        <location evidence="1">Secreted</location>
    </subcellularLocation>
</comment>
<name>A0A8B6BSS9_MYTGA</name>
<dbReference type="OrthoDB" id="6146508at2759"/>
<organism evidence="5 6">
    <name type="scientific">Mytilus galloprovincialis</name>
    <name type="common">Mediterranean mussel</name>
    <dbReference type="NCBI Taxonomy" id="29158"/>
    <lineage>
        <taxon>Eukaryota</taxon>
        <taxon>Metazoa</taxon>
        <taxon>Spiralia</taxon>
        <taxon>Lophotrochozoa</taxon>
        <taxon>Mollusca</taxon>
        <taxon>Bivalvia</taxon>
        <taxon>Autobranchia</taxon>
        <taxon>Pteriomorphia</taxon>
        <taxon>Mytilida</taxon>
        <taxon>Mytiloidea</taxon>
        <taxon>Mytilidae</taxon>
        <taxon>Mytilinae</taxon>
        <taxon>Mytilus</taxon>
    </lineage>
</organism>